<dbReference type="Proteomes" id="UP000520156">
    <property type="component" value="Unassembled WGS sequence"/>
</dbReference>
<protein>
    <recommendedName>
        <fullName evidence="3">DUF4071 domain-containing protein</fullName>
    </recommendedName>
</protein>
<organism evidence="1 2">
    <name type="scientific">Novosphingobium aerophilum</name>
    <dbReference type="NCBI Taxonomy" id="2839843"/>
    <lineage>
        <taxon>Bacteria</taxon>
        <taxon>Pseudomonadati</taxon>
        <taxon>Pseudomonadota</taxon>
        <taxon>Alphaproteobacteria</taxon>
        <taxon>Sphingomonadales</taxon>
        <taxon>Sphingomonadaceae</taxon>
        <taxon>Novosphingobium</taxon>
    </lineage>
</organism>
<name>A0A7X1F7M9_9SPHN</name>
<keyword evidence="2" id="KW-1185">Reference proteome</keyword>
<dbReference type="InterPro" id="IPR046880">
    <property type="entry name" value="TPR-S"/>
</dbReference>
<evidence type="ECO:0000313" key="1">
    <source>
        <dbReference type="EMBL" id="MBC2651893.1"/>
    </source>
</evidence>
<dbReference type="EMBL" id="JACLAU010000011">
    <property type="protein sequence ID" value="MBC2651893.1"/>
    <property type="molecule type" value="Genomic_DNA"/>
</dbReference>
<reference evidence="1 2" key="1">
    <citation type="submission" date="2020-08" db="EMBL/GenBank/DDBJ databases">
        <title>The genome sequence of Novosphingobium flavum 4Y4.</title>
        <authorList>
            <person name="Liu Y."/>
        </authorList>
    </citation>
    <scope>NUCLEOTIDE SEQUENCE [LARGE SCALE GENOMIC DNA]</scope>
    <source>
        <strain evidence="1 2">4Y4</strain>
    </source>
</reference>
<accession>A0A7X1F7M9</accession>
<evidence type="ECO:0000313" key="2">
    <source>
        <dbReference type="Proteomes" id="UP000520156"/>
    </source>
</evidence>
<dbReference type="Pfam" id="PF20308">
    <property type="entry name" value="TPR-S"/>
    <property type="match status" value="1"/>
</dbReference>
<gene>
    <name evidence="1" type="ORF">H7F49_09270</name>
</gene>
<dbReference type="RefSeq" id="WP_185683314.1">
    <property type="nucleotide sequence ID" value="NZ_JACLAU010000011.1"/>
</dbReference>
<evidence type="ECO:0008006" key="3">
    <source>
        <dbReference type="Google" id="ProtNLM"/>
    </source>
</evidence>
<comment type="caution">
    <text evidence="1">The sequence shown here is derived from an EMBL/GenBank/DDBJ whole genome shotgun (WGS) entry which is preliminary data.</text>
</comment>
<sequence>MTLSAPPATLARIVTVARAGSLTHALALFRAAGFDRADHDPAALAVAGRLAKDQALRAPAAERPALLARAAAAYAAADALAPQPYTRINQATLTWLAGDRAAGEDLARAVLAWLDTGNHPPETPYWLAATRAEALLLLGDRAAAGQWLGQAIARQPDAWEDQAATLRQLGLILVAQGTDAGWLDAYRPGRVIHFGGHLGIADTAAAALGTRVEAVLAEQRVIAGHGALAAGADLVVAAALLARGAELHVVLPTAPESFVAQSVAPYGGFWVELYRRVADAATSLQGVTTLGGDYQPLANRLAADVAMGAARLHAHRLETAAVQVLVTDSAGPGYGQGTATAYLGERWCETAGAGGAGQTCLAEPRSAPVAASGTKPAEGRRDLRLMTWLYLAPIPATGPSDAAFAARVDDALTPLLHRLDAGPRPDVMLSAADGVIAGFAEVEPAWDYAALALAGADPQVCVAGHYGLVHAIAAGGATTFAGAALARLEPLRRAALPGVLLASDTLAASLCVRHSHDLLVEEIGEDDGGALYAIRRRPDQ</sequence>
<dbReference type="AlphaFoldDB" id="A0A7X1F7M9"/>
<proteinExistence type="predicted"/>